<evidence type="ECO:0000256" key="3">
    <source>
        <dbReference type="ARBA" id="ARBA00022692"/>
    </source>
</evidence>
<evidence type="ECO:0000256" key="1">
    <source>
        <dbReference type="ARBA" id="ARBA00004651"/>
    </source>
</evidence>
<dbReference type="PANTHER" id="PTHR33545:SF3">
    <property type="entry name" value="UPF0750 MEMBRANE PROTEIN YQFU"/>
    <property type="match status" value="1"/>
</dbReference>
<evidence type="ECO:0000313" key="9">
    <source>
        <dbReference type="Proteomes" id="UP000236726"/>
    </source>
</evidence>
<keyword evidence="5 6" id="KW-0472">Membrane</keyword>
<comment type="subcellular location">
    <subcellularLocation>
        <location evidence="1">Cell membrane</location>
        <topology evidence="1">Multi-pass membrane protein</topology>
    </subcellularLocation>
</comment>
<dbReference type="Proteomes" id="UP000236726">
    <property type="component" value="Unassembled WGS sequence"/>
</dbReference>
<feature type="transmembrane region" description="Helical" evidence="6">
    <location>
        <begin position="144"/>
        <end position="168"/>
    </location>
</feature>
<proteinExistence type="predicted"/>
<accession>A0A1H5TGN4</accession>
<dbReference type="Pfam" id="PF10035">
    <property type="entry name" value="DUF2179"/>
    <property type="match status" value="1"/>
</dbReference>
<dbReference type="AlphaFoldDB" id="A0A1H5TGN4"/>
<dbReference type="PANTHER" id="PTHR33545">
    <property type="entry name" value="UPF0750 MEMBRANE PROTEIN YITT-RELATED"/>
    <property type="match status" value="1"/>
</dbReference>
<keyword evidence="2" id="KW-1003">Cell membrane</keyword>
<dbReference type="InterPro" id="IPR015867">
    <property type="entry name" value="N-reg_PII/ATP_PRibTrfase_C"/>
</dbReference>
<evidence type="ECO:0000256" key="6">
    <source>
        <dbReference type="SAM" id="Phobius"/>
    </source>
</evidence>
<evidence type="ECO:0000256" key="2">
    <source>
        <dbReference type="ARBA" id="ARBA00022475"/>
    </source>
</evidence>
<dbReference type="InterPro" id="IPR051461">
    <property type="entry name" value="UPF0750_membrane"/>
</dbReference>
<feature type="domain" description="DUF2179" evidence="7">
    <location>
        <begin position="218"/>
        <end position="272"/>
    </location>
</feature>
<keyword evidence="4 6" id="KW-1133">Transmembrane helix</keyword>
<dbReference type="InterPro" id="IPR019264">
    <property type="entry name" value="DUF2179"/>
</dbReference>
<keyword evidence="9" id="KW-1185">Reference proteome</keyword>
<evidence type="ECO:0000259" key="7">
    <source>
        <dbReference type="Pfam" id="PF10035"/>
    </source>
</evidence>
<organism evidence="8 9">
    <name type="scientific">Lachnospira multipara</name>
    <dbReference type="NCBI Taxonomy" id="28051"/>
    <lineage>
        <taxon>Bacteria</taxon>
        <taxon>Bacillati</taxon>
        <taxon>Bacillota</taxon>
        <taxon>Clostridia</taxon>
        <taxon>Lachnospirales</taxon>
        <taxon>Lachnospiraceae</taxon>
        <taxon>Lachnospira</taxon>
    </lineage>
</organism>
<dbReference type="InterPro" id="IPR003740">
    <property type="entry name" value="YitT"/>
</dbReference>
<dbReference type="CDD" id="cd16380">
    <property type="entry name" value="YitT_C"/>
    <property type="match status" value="1"/>
</dbReference>
<feature type="transmembrane region" description="Helical" evidence="6">
    <location>
        <begin position="104"/>
        <end position="123"/>
    </location>
</feature>
<feature type="transmembrane region" description="Helical" evidence="6">
    <location>
        <begin position="76"/>
        <end position="98"/>
    </location>
</feature>
<feature type="transmembrane region" description="Helical" evidence="6">
    <location>
        <begin position="7"/>
        <end position="24"/>
    </location>
</feature>
<dbReference type="GO" id="GO:0005886">
    <property type="term" value="C:plasma membrane"/>
    <property type="evidence" value="ECO:0007669"/>
    <property type="project" value="UniProtKB-SubCell"/>
</dbReference>
<evidence type="ECO:0000256" key="4">
    <source>
        <dbReference type="ARBA" id="ARBA00022989"/>
    </source>
</evidence>
<dbReference type="RefSeq" id="WP_034245111.1">
    <property type="nucleotide sequence ID" value="NZ_FNUL01000004.1"/>
</dbReference>
<keyword evidence="3 6" id="KW-0812">Transmembrane</keyword>
<gene>
    <name evidence="8" type="ORF">SAMN05216537_104139</name>
</gene>
<reference evidence="8 9" key="1">
    <citation type="submission" date="2016-10" db="EMBL/GenBank/DDBJ databases">
        <authorList>
            <person name="de Groot N.N."/>
        </authorList>
    </citation>
    <scope>NUCLEOTIDE SEQUENCE [LARGE SCALE GENOMIC DNA]</scope>
    <source>
        <strain evidence="8 9">D15d</strain>
    </source>
</reference>
<dbReference type="EMBL" id="FNUL01000004">
    <property type="protein sequence ID" value="SEF61358.1"/>
    <property type="molecule type" value="Genomic_DNA"/>
</dbReference>
<evidence type="ECO:0000313" key="8">
    <source>
        <dbReference type="EMBL" id="SEF61358.1"/>
    </source>
</evidence>
<dbReference type="PIRSF" id="PIRSF006483">
    <property type="entry name" value="Membrane_protein_YitT"/>
    <property type="match status" value="1"/>
</dbReference>
<evidence type="ECO:0000256" key="5">
    <source>
        <dbReference type="ARBA" id="ARBA00023136"/>
    </source>
</evidence>
<protein>
    <submittedName>
        <fullName evidence="8">Uncharacterized membrane-anchored protein YitT, contains DUF161 and DUF2179 domains</fullName>
    </submittedName>
</protein>
<dbReference type="Gene3D" id="3.30.70.120">
    <property type="match status" value="1"/>
</dbReference>
<name>A0A1H5TGN4_9FIRM</name>
<feature type="transmembrane region" description="Helical" evidence="6">
    <location>
        <begin position="44"/>
        <end position="69"/>
    </location>
</feature>
<dbReference type="STRING" id="1410661.GCA_000702205_00599"/>
<dbReference type="Pfam" id="PF02588">
    <property type="entry name" value="YitT_membrane"/>
    <property type="match status" value="1"/>
</dbReference>
<sequence length="288" mass="31138">MKGKREIASFLYLTIGAIFAAFAIEEFLVPVLVLDGGVVGVSMIISQLTGIKLGILTFVLNIPFLIIGLKNMGKGFFVSAIYSMILFSIALSVFTVLRYVTEEALLGVVFGGVLLGLGVGFVLRGGGCLDGTETIALLLSKKTSFSVGQVVFIINIFIYATAGILFGWDRALYSLLTYFISFKIIDMVEEGLDQGKAAMIITQNGEELADEIYKKLGRTCTLMDGQGLISSDKKCILYCVITRIEVATLRKIVSESNESAFVTITDVSEIVGNHVKKTPGDDTEAILH</sequence>